<dbReference type="InterPro" id="IPR011032">
    <property type="entry name" value="GroES-like_sf"/>
</dbReference>
<dbReference type="InterPro" id="IPR013149">
    <property type="entry name" value="ADH-like_C"/>
</dbReference>
<dbReference type="Pfam" id="PF08240">
    <property type="entry name" value="ADH_N"/>
    <property type="match status" value="1"/>
</dbReference>
<dbReference type="InterPro" id="IPR047618">
    <property type="entry name" value="QOR-like"/>
</dbReference>
<dbReference type="GO" id="GO:0070402">
    <property type="term" value="F:NADPH binding"/>
    <property type="evidence" value="ECO:0007669"/>
    <property type="project" value="TreeGrafter"/>
</dbReference>
<dbReference type="AlphaFoldDB" id="A0A3N1HFL1"/>
<dbReference type="GO" id="GO:0005829">
    <property type="term" value="C:cytosol"/>
    <property type="evidence" value="ECO:0007669"/>
    <property type="project" value="TreeGrafter"/>
</dbReference>
<evidence type="ECO:0000313" key="4">
    <source>
        <dbReference type="EMBL" id="ROP41288.1"/>
    </source>
</evidence>
<feature type="domain" description="Enoyl reductase (ER)" evidence="3">
    <location>
        <begin position="24"/>
        <end position="335"/>
    </location>
</feature>
<dbReference type="CDD" id="cd05286">
    <property type="entry name" value="QOR2"/>
    <property type="match status" value="1"/>
</dbReference>
<dbReference type="GO" id="GO:0035925">
    <property type="term" value="F:mRNA 3'-UTR AU-rich region binding"/>
    <property type="evidence" value="ECO:0007669"/>
    <property type="project" value="TreeGrafter"/>
</dbReference>
<evidence type="ECO:0000256" key="2">
    <source>
        <dbReference type="ARBA" id="ARBA00023002"/>
    </source>
</evidence>
<dbReference type="GO" id="GO:0008270">
    <property type="term" value="F:zinc ion binding"/>
    <property type="evidence" value="ECO:0007669"/>
    <property type="project" value="InterPro"/>
</dbReference>
<organism evidence="4 5">
    <name type="scientific">Saccharothrix texasensis</name>
    <dbReference type="NCBI Taxonomy" id="103734"/>
    <lineage>
        <taxon>Bacteria</taxon>
        <taxon>Bacillati</taxon>
        <taxon>Actinomycetota</taxon>
        <taxon>Actinomycetes</taxon>
        <taxon>Pseudonocardiales</taxon>
        <taxon>Pseudonocardiaceae</taxon>
        <taxon>Saccharothrix</taxon>
    </lineage>
</organism>
<dbReference type="SUPFAM" id="SSF50129">
    <property type="entry name" value="GroES-like"/>
    <property type="match status" value="1"/>
</dbReference>
<dbReference type="Pfam" id="PF00107">
    <property type="entry name" value="ADH_zinc_N"/>
    <property type="match status" value="1"/>
</dbReference>
<dbReference type="SMART" id="SM00829">
    <property type="entry name" value="PKS_ER"/>
    <property type="match status" value="1"/>
</dbReference>
<protein>
    <submittedName>
        <fullName evidence="4">NADPH2:quinone reductase</fullName>
    </submittedName>
</protein>
<reference evidence="4 5" key="1">
    <citation type="submission" date="2018-11" db="EMBL/GenBank/DDBJ databases">
        <title>Sequencing the genomes of 1000 actinobacteria strains.</title>
        <authorList>
            <person name="Klenk H.-P."/>
        </authorList>
    </citation>
    <scope>NUCLEOTIDE SEQUENCE [LARGE SCALE GENOMIC DNA]</scope>
    <source>
        <strain evidence="4 5">DSM 44231</strain>
    </source>
</reference>
<dbReference type="PANTHER" id="PTHR48106:SF13">
    <property type="entry name" value="QUINONE OXIDOREDUCTASE-RELATED"/>
    <property type="match status" value="1"/>
</dbReference>
<evidence type="ECO:0000313" key="5">
    <source>
        <dbReference type="Proteomes" id="UP000268727"/>
    </source>
</evidence>
<dbReference type="GO" id="GO:0003960">
    <property type="term" value="F:quinone reductase (NADPH) activity"/>
    <property type="evidence" value="ECO:0007669"/>
    <property type="project" value="InterPro"/>
</dbReference>
<sequence length="337" mass="34886">MPPSDFVVSERVSAVRATVVHHQGGPEQLTFGEWATPAPGPGEVLIDVAAAGVNFHDIDQRIGLFPRDLPYVPGLECSGTVAAVGAGVTGVAVGDLVASLVFGPTGSYAEQVVVSVDSVVPVIDGVSAEQAAAVLLQGLSAHYLTGSCYPVSPGETVLVHAAAGGLGRLLTQVARLRGARVIGTVSTAEKEEVARAAGAHEVIRYTEVDFAAAARELTGGKGVDVIYDGVGHDTIDGDLAALRSRGTIVLYGQTSGPITSIDMRAGKPGSPRLVMPMIPDYIATREELMGRADDLFAWVRDGAITVHIGQKYPLAEASVAHADLEKRASTGKLLLIP</sequence>
<dbReference type="Gene3D" id="3.90.180.10">
    <property type="entry name" value="Medium-chain alcohol dehydrogenases, catalytic domain"/>
    <property type="match status" value="1"/>
</dbReference>
<dbReference type="PROSITE" id="PS01162">
    <property type="entry name" value="QOR_ZETA_CRYSTAL"/>
    <property type="match status" value="1"/>
</dbReference>
<dbReference type="InterPro" id="IPR020843">
    <property type="entry name" value="ER"/>
</dbReference>
<dbReference type="InterPro" id="IPR002364">
    <property type="entry name" value="Quin_OxRdtase/zeta-crystal_CS"/>
</dbReference>
<dbReference type="Proteomes" id="UP000268727">
    <property type="component" value="Unassembled WGS sequence"/>
</dbReference>
<dbReference type="Gene3D" id="3.40.50.720">
    <property type="entry name" value="NAD(P)-binding Rossmann-like Domain"/>
    <property type="match status" value="1"/>
</dbReference>
<evidence type="ECO:0000259" key="3">
    <source>
        <dbReference type="SMART" id="SM00829"/>
    </source>
</evidence>
<accession>A0A3N1HFL1</accession>
<dbReference type="SUPFAM" id="SSF51735">
    <property type="entry name" value="NAD(P)-binding Rossmann-fold domains"/>
    <property type="match status" value="1"/>
</dbReference>
<dbReference type="InterPro" id="IPR036291">
    <property type="entry name" value="NAD(P)-bd_dom_sf"/>
</dbReference>
<dbReference type="EMBL" id="RJKM01000001">
    <property type="protein sequence ID" value="ROP41288.1"/>
    <property type="molecule type" value="Genomic_DNA"/>
</dbReference>
<name>A0A3N1HFL1_9PSEU</name>
<evidence type="ECO:0000256" key="1">
    <source>
        <dbReference type="ARBA" id="ARBA00022857"/>
    </source>
</evidence>
<keyword evidence="1" id="KW-0521">NADP</keyword>
<dbReference type="InterPro" id="IPR013154">
    <property type="entry name" value="ADH-like_N"/>
</dbReference>
<keyword evidence="2" id="KW-0560">Oxidoreductase</keyword>
<dbReference type="PANTHER" id="PTHR48106">
    <property type="entry name" value="QUINONE OXIDOREDUCTASE PIG3-RELATED"/>
    <property type="match status" value="1"/>
</dbReference>
<comment type="caution">
    <text evidence="4">The sequence shown here is derived from an EMBL/GenBank/DDBJ whole genome shotgun (WGS) entry which is preliminary data.</text>
</comment>
<keyword evidence="5" id="KW-1185">Reference proteome</keyword>
<gene>
    <name evidence="4" type="ORF">EDD40_6717</name>
</gene>
<proteinExistence type="predicted"/>